<feature type="domain" description="HTH tetR-type" evidence="5">
    <location>
        <begin position="12"/>
        <end position="72"/>
    </location>
</feature>
<dbReference type="InterPro" id="IPR009057">
    <property type="entry name" value="Homeodomain-like_sf"/>
</dbReference>
<dbReference type="Gene3D" id="1.10.357.10">
    <property type="entry name" value="Tetracycline Repressor, domain 2"/>
    <property type="match status" value="1"/>
</dbReference>
<keyword evidence="7" id="KW-1185">Reference proteome</keyword>
<gene>
    <name evidence="6" type="ORF">DFJ67_7278</name>
</gene>
<dbReference type="RefSeq" id="WP_116073282.1">
    <property type="nucleotide sequence ID" value="NZ_BONB01000008.1"/>
</dbReference>
<keyword evidence="2 4" id="KW-0238">DNA-binding</keyword>
<dbReference type="Pfam" id="PF17754">
    <property type="entry name" value="TetR_C_14"/>
    <property type="match status" value="1"/>
</dbReference>
<dbReference type="EMBL" id="QUMQ01000001">
    <property type="protein sequence ID" value="REG01198.1"/>
    <property type="molecule type" value="Genomic_DNA"/>
</dbReference>
<evidence type="ECO:0000259" key="5">
    <source>
        <dbReference type="PROSITE" id="PS50977"/>
    </source>
</evidence>
<dbReference type="PROSITE" id="PS50977">
    <property type="entry name" value="HTH_TETR_2"/>
    <property type="match status" value="1"/>
</dbReference>
<evidence type="ECO:0000256" key="4">
    <source>
        <dbReference type="PROSITE-ProRule" id="PRU00335"/>
    </source>
</evidence>
<keyword evidence="3" id="KW-0804">Transcription</keyword>
<feature type="DNA-binding region" description="H-T-H motif" evidence="4">
    <location>
        <begin position="35"/>
        <end position="54"/>
    </location>
</feature>
<name>A0A3D9ZVI1_9ACTN</name>
<dbReference type="PANTHER" id="PTHR30055:SF238">
    <property type="entry name" value="MYCOFACTOCIN BIOSYNTHESIS TRANSCRIPTIONAL REGULATOR MFTR-RELATED"/>
    <property type="match status" value="1"/>
</dbReference>
<comment type="caution">
    <text evidence="6">The sequence shown here is derived from an EMBL/GenBank/DDBJ whole genome shotgun (WGS) entry which is preliminary data.</text>
</comment>
<dbReference type="OrthoDB" id="8688418at2"/>
<dbReference type="PRINTS" id="PR00455">
    <property type="entry name" value="HTHTETR"/>
</dbReference>
<evidence type="ECO:0000313" key="6">
    <source>
        <dbReference type="EMBL" id="REG01198.1"/>
    </source>
</evidence>
<keyword evidence="1" id="KW-0805">Transcription regulation</keyword>
<dbReference type="GO" id="GO:0003700">
    <property type="term" value="F:DNA-binding transcription factor activity"/>
    <property type="evidence" value="ECO:0007669"/>
    <property type="project" value="TreeGrafter"/>
</dbReference>
<dbReference type="InterPro" id="IPR050109">
    <property type="entry name" value="HTH-type_TetR-like_transc_reg"/>
</dbReference>
<accession>A0A3D9ZVI1</accession>
<evidence type="ECO:0000256" key="3">
    <source>
        <dbReference type="ARBA" id="ARBA00023163"/>
    </source>
</evidence>
<sequence length="195" mass="20079">MTEQGLRERKKQATRAALIEAARRLGAELGPDNVRMEDIAAAAGVSARTVSNYFASKAEIILAVGAGRAAQFAAALLARPPAEPIWAALREVSIAQFAGATDITRANVAASAAAPDLHRAVEPVVAAAIAQRTGTDPERDLYPRLVAGALIAATRVAVGFWLTSDDPAPSLADLVGAAVQQVAAGLPDPRGGDVR</sequence>
<dbReference type="PANTHER" id="PTHR30055">
    <property type="entry name" value="HTH-TYPE TRANSCRIPTIONAL REGULATOR RUTR"/>
    <property type="match status" value="1"/>
</dbReference>
<evidence type="ECO:0000256" key="1">
    <source>
        <dbReference type="ARBA" id="ARBA00023015"/>
    </source>
</evidence>
<dbReference type="Proteomes" id="UP000256913">
    <property type="component" value="Unassembled WGS sequence"/>
</dbReference>
<dbReference type="InterPro" id="IPR041347">
    <property type="entry name" value="MftR_C"/>
</dbReference>
<evidence type="ECO:0000313" key="7">
    <source>
        <dbReference type="Proteomes" id="UP000256913"/>
    </source>
</evidence>
<dbReference type="AlphaFoldDB" id="A0A3D9ZVI1"/>
<dbReference type="Gene3D" id="1.10.10.60">
    <property type="entry name" value="Homeodomain-like"/>
    <property type="match status" value="1"/>
</dbReference>
<dbReference type="InterPro" id="IPR001647">
    <property type="entry name" value="HTH_TetR"/>
</dbReference>
<dbReference type="GO" id="GO:0000976">
    <property type="term" value="F:transcription cis-regulatory region binding"/>
    <property type="evidence" value="ECO:0007669"/>
    <property type="project" value="TreeGrafter"/>
</dbReference>
<reference evidence="6 7" key="1">
    <citation type="submission" date="2018-08" db="EMBL/GenBank/DDBJ databases">
        <title>Sequencing the genomes of 1000 actinobacteria strains.</title>
        <authorList>
            <person name="Klenk H.-P."/>
        </authorList>
    </citation>
    <scope>NUCLEOTIDE SEQUENCE [LARGE SCALE GENOMIC DNA]</scope>
    <source>
        <strain evidence="6 7">DSM 44099</strain>
    </source>
</reference>
<dbReference type="Pfam" id="PF00440">
    <property type="entry name" value="TetR_N"/>
    <property type="match status" value="1"/>
</dbReference>
<organism evidence="6 7">
    <name type="scientific">Asanoa ferruginea</name>
    <dbReference type="NCBI Taxonomy" id="53367"/>
    <lineage>
        <taxon>Bacteria</taxon>
        <taxon>Bacillati</taxon>
        <taxon>Actinomycetota</taxon>
        <taxon>Actinomycetes</taxon>
        <taxon>Micromonosporales</taxon>
        <taxon>Micromonosporaceae</taxon>
        <taxon>Asanoa</taxon>
    </lineage>
</organism>
<protein>
    <submittedName>
        <fullName evidence="6">TetR family transcriptional regulator</fullName>
    </submittedName>
</protein>
<proteinExistence type="predicted"/>
<dbReference type="SUPFAM" id="SSF46689">
    <property type="entry name" value="Homeodomain-like"/>
    <property type="match status" value="1"/>
</dbReference>
<evidence type="ECO:0000256" key="2">
    <source>
        <dbReference type="ARBA" id="ARBA00023125"/>
    </source>
</evidence>